<dbReference type="PANTHER" id="PTHR43865:SF1">
    <property type="entry name" value="RUBRERYTHRIN-RELATED"/>
    <property type="match status" value="1"/>
</dbReference>
<evidence type="ECO:0000256" key="3">
    <source>
        <dbReference type="ARBA" id="ARBA00022723"/>
    </source>
</evidence>
<evidence type="ECO:0000256" key="5">
    <source>
        <dbReference type="ARBA" id="ARBA00023004"/>
    </source>
</evidence>
<dbReference type="Gene3D" id="1.20.1260.10">
    <property type="match status" value="1"/>
</dbReference>
<dbReference type="NCBIfam" id="NF045767">
    <property type="entry name" value="RuberyRbr"/>
    <property type="match status" value="1"/>
</dbReference>
<feature type="domain" description="Rubredoxin-like" evidence="6">
    <location>
        <begin position="139"/>
        <end position="173"/>
    </location>
</feature>
<comment type="cofactor">
    <cofactor evidence="1">
        <name>Fe(3+)</name>
        <dbReference type="ChEBI" id="CHEBI:29034"/>
    </cofactor>
</comment>
<dbReference type="InterPro" id="IPR012347">
    <property type="entry name" value="Ferritin-like"/>
</dbReference>
<evidence type="ECO:0000256" key="1">
    <source>
        <dbReference type="ARBA" id="ARBA00001965"/>
    </source>
</evidence>
<dbReference type="SUPFAM" id="SSF57802">
    <property type="entry name" value="Rubredoxin-like"/>
    <property type="match status" value="1"/>
</dbReference>
<dbReference type="RefSeq" id="WP_177679871.1">
    <property type="nucleotide sequence ID" value="NZ_JACRSU010000004.1"/>
</dbReference>
<evidence type="ECO:0000313" key="8">
    <source>
        <dbReference type="EMBL" id="MBC8541598.1"/>
    </source>
</evidence>
<dbReference type="EMBL" id="JACRSU010000004">
    <property type="protein sequence ID" value="MBC8541598.1"/>
    <property type="molecule type" value="Genomic_DNA"/>
</dbReference>
<dbReference type="InterPro" id="IPR009078">
    <property type="entry name" value="Ferritin-like_SF"/>
</dbReference>
<gene>
    <name evidence="8" type="ORF">H8698_11475</name>
</gene>
<dbReference type="AlphaFoldDB" id="A0A926DMA4"/>
<name>A0A926DMA4_9FIRM</name>
<dbReference type="Gene3D" id="2.20.28.10">
    <property type="match status" value="1"/>
</dbReference>
<keyword evidence="5" id="KW-0408">Iron</keyword>
<evidence type="ECO:0000259" key="6">
    <source>
        <dbReference type="PROSITE" id="PS50903"/>
    </source>
</evidence>
<reference evidence="8" key="1">
    <citation type="submission" date="2020-08" db="EMBL/GenBank/DDBJ databases">
        <title>Genome public.</title>
        <authorList>
            <person name="Liu C."/>
            <person name="Sun Q."/>
        </authorList>
    </citation>
    <scope>NUCLEOTIDE SEQUENCE</scope>
    <source>
        <strain evidence="8">H8</strain>
    </source>
</reference>
<accession>A0A926DMA4</accession>
<sequence length="177" mass="20038">MELKGSKTEQNLITAFAGESQARNKYAMFAGAAKKEGYEQIAGIFQTTADNEYAHAKIWLKELSGIQDVKQNLAVAAAGENSEWTQMYPEFAQVAKEEGFDHIAWLFEHVGEIEKEHEERFKRTLENVEQNKVFTKDGNAIWICRNCGYIHKGPAAPEICPVCAHPKAYFEVFHQLP</sequence>
<feature type="domain" description="Ferritin-like diiron" evidence="7">
    <location>
        <begin position="2"/>
        <end position="132"/>
    </location>
</feature>
<dbReference type="CDD" id="cd00729">
    <property type="entry name" value="rubredoxin_SM"/>
    <property type="match status" value="1"/>
</dbReference>
<dbReference type="InterPro" id="IPR052364">
    <property type="entry name" value="Rubrerythrin"/>
</dbReference>
<protein>
    <submittedName>
        <fullName evidence="8">Rubrerythrin family protein</fullName>
    </submittedName>
</protein>
<evidence type="ECO:0000256" key="2">
    <source>
        <dbReference type="ARBA" id="ARBA00022448"/>
    </source>
</evidence>
<dbReference type="FunFam" id="2.20.28.10:FF:000018">
    <property type="entry name" value="Rubrerythrin"/>
    <property type="match status" value="1"/>
</dbReference>
<comment type="caution">
    <text evidence="8">The sequence shown here is derived from an EMBL/GenBank/DDBJ whole genome shotgun (WGS) entry which is preliminary data.</text>
</comment>
<dbReference type="InterPro" id="IPR009040">
    <property type="entry name" value="Ferritin-like_diiron"/>
</dbReference>
<organism evidence="8 9">
    <name type="scientific">Congzhengia minquanensis</name>
    <dbReference type="NCBI Taxonomy" id="2763657"/>
    <lineage>
        <taxon>Bacteria</taxon>
        <taxon>Bacillati</taxon>
        <taxon>Bacillota</taxon>
        <taxon>Clostridia</taxon>
        <taxon>Eubacteriales</taxon>
        <taxon>Oscillospiraceae</taxon>
        <taxon>Congzhengia</taxon>
    </lineage>
</organism>
<evidence type="ECO:0000259" key="7">
    <source>
        <dbReference type="PROSITE" id="PS50905"/>
    </source>
</evidence>
<dbReference type="InterPro" id="IPR024934">
    <property type="entry name" value="Rubredoxin-like_dom"/>
</dbReference>
<dbReference type="InterPro" id="IPR048574">
    <property type="entry name" value="RUBY_RBDX"/>
</dbReference>
<dbReference type="PANTHER" id="PTHR43865">
    <property type="entry name" value="RUBRERYTHRIN-RELATED"/>
    <property type="match status" value="1"/>
</dbReference>
<keyword evidence="4" id="KW-0249">Electron transport</keyword>
<keyword evidence="2" id="KW-0813">Transport</keyword>
<keyword evidence="3" id="KW-0479">Metal-binding</keyword>
<keyword evidence="9" id="KW-1185">Reference proteome</keyword>
<evidence type="ECO:0000313" key="9">
    <source>
        <dbReference type="Proteomes" id="UP000611762"/>
    </source>
</evidence>
<dbReference type="PROSITE" id="PS50905">
    <property type="entry name" value="FERRITIN_LIKE"/>
    <property type="match status" value="1"/>
</dbReference>
<dbReference type="Proteomes" id="UP000611762">
    <property type="component" value="Unassembled WGS sequence"/>
</dbReference>
<evidence type="ECO:0000256" key="4">
    <source>
        <dbReference type="ARBA" id="ARBA00022982"/>
    </source>
</evidence>
<dbReference type="SUPFAM" id="SSF47240">
    <property type="entry name" value="Ferritin-like"/>
    <property type="match status" value="1"/>
</dbReference>
<dbReference type="PROSITE" id="PS50903">
    <property type="entry name" value="RUBREDOXIN_LIKE"/>
    <property type="match status" value="1"/>
</dbReference>
<dbReference type="InterPro" id="IPR003251">
    <property type="entry name" value="Rr_diiron-bd_dom"/>
</dbReference>
<proteinExistence type="predicted"/>
<dbReference type="CDD" id="cd01041">
    <property type="entry name" value="Rubrerythrin"/>
    <property type="match status" value="1"/>
</dbReference>
<dbReference type="Pfam" id="PF21349">
    <property type="entry name" value="RUBY_RBDX"/>
    <property type="match status" value="1"/>
</dbReference>
<dbReference type="GO" id="GO:0016491">
    <property type="term" value="F:oxidoreductase activity"/>
    <property type="evidence" value="ECO:0007669"/>
    <property type="project" value="InterPro"/>
</dbReference>
<dbReference type="Pfam" id="PF02915">
    <property type="entry name" value="Rubrerythrin"/>
    <property type="match status" value="1"/>
</dbReference>
<dbReference type="GO" id="GO:0005506">
    <property type="term" value="F:iron ion binding"/>
    <property type="evidence" value="ECO:0007669"/>
    <property type="project" value="InterPro"/>
</dbReference>